<dbReference type="GeneID" id="14925796"/>
<dbReference type="VEuPathDB" id="AmoebaDB:ACA1_174290"/>
<dbReference type="KEGG" id="acan:ACA1_174290"/>
<evidence type="ECO:0000313" key="1">
    <source>
        <dbReference type="EMBL" id="ELR24769.1"/>
    </source>
</evidence>
<keyword evidence="2" id="KW-1185">Reference proteome</keyword>
<evidence type="ECO:0000313" key="2">
    <source>
        <dbReference type="Proteomes" id="UP000011083"/>
    </source>
</evidence>
<dbReference type="RefSeq" id="XP_004356669.1">
    <property type="nucleotide sequence ID" value="XM_004356616.1"/>
</dbReference>
<organism evidence="1 2">
    <name type="scientific">Acanthamoeba castellanii (strain ATCC 30010 / Neff)</name>
    <dbReference type="NCBI Taxonomy" id="1257118"/>
    <lineage>
        <taxon>Eukaryota</taxon>
        <taxon>Amoebozoa</taxon>
        <taxon>Discosea</taxon>
        <taxon>Longamoebia</taxon>
        <taxon>Centramoebida</taxon>
        <taxon>Acanthamoebidae</taxon>
        <taxon>Acanthamoeba</taxon>
    </lineage>
</organism>
<protein>
    <submittedName>
        <fullName evidence="1">Uncharacterized protein</fullName>
    </submittedName>
</protein>
<proteinExistence type="predicted"/>
<sequence>MGEMPEEKLQEFINQVSSVKIMGSHGSTLQIKDNEKVIMKYKLTENCMAVVAKVAERKVTVAVTKVTKMKEKKEAVTNRSRVKRKRKDNINKEMARPRKKRLSPTSMVMCKAARMLAGMSVGMSALHQAAQDMMANLFNMKLWQSNEEGLWELPLNNALFQQKGLLDTVILHLATSNADWSEDSELSKSLFIVIDS</sequence>
<dbReference type="Proteomes" id="UP000011083">
    <property type="component" value="Unassembled WGS sequence"/>
</dbReference>
<name>L8HGT3_ACACF</name>
<accession>L8HGT3</accession>
<gene>
    <name evidence="1" type="ORF">ACA1_174290</name>
</gene>
<reference evidence="1 2" key="1">
    <citation type="journal article" date="2013" name="Genome Biol.">
        <title>Genome of Acanthamoeba castellanii highlights extensive lateral gene transfer and early evolution of tyrosine kinase signaling.</title>
        <authorList>
            <person name="Clarke M."/>
            <person name="Lohan A.J."/>
            <person name="Liu B."/>
            <person name="Lagkouvardos I."/>
            <person name="Roy S."/>
            <person name="Zafar N."/>
            <person name="Bertelli C."/>
            <person name="Schilde C."/>
            <person name="Kianianmomeni A."/>
            <person name="Burglin T.R."/>
            <person name="Frech C."/>
            <person name="Turcotte B."/>
            <person name="Kopec K.O."/>
            <person name="Synnott J.M."/>
            <person name="Choo C."/>
            <person name="Paponov I."/>
            <person name="Finkler A."/>
            <person name="Soon Heng Tan C."/>
            <person name="Hutchins A.P."/>
            <person name="Weinmeier T."/>
            <person name="Rattei T."/>
            <person name="Chu J.S."/>
            <person name="Gimenez G."/>
            <person name="Irimia M."/>
            <person name="Rigden D.J."/>
            <person name="Fitzpatrick D.A."/>
            <person name="Lorenzo-Morales J."/>
            <person name="Bateman A."/>
            <person name="Chiu C.H."/>
            <person name="Tang P."/>
            <person name="Hegemann P."/>
            <person name="Fromm H."/>
            <person name="Raoult D."/>
            <person name="Greub G."/>
            <person name="Miranda-Saavedra D."/>
            <person name="Chen N."/>
            <person name="Nash P."/>
            <person name="Ginger M.L."/>
            <person name="Horn M."/>
            <person name="Schaap P."/>
            <person name="Caler L."/>
            <person name="Loftus B."/>
        </authorList>
    </citation>
    <scope>NUCLEOTIDE SEQUENCE [LARGE SCALE GENOMIC DNA]</scope>
    <source>
        <strain evidence="1 2">Neff</strain>
    </source>
</reference>
<dbReference type="EMBL" id="KB007811">
    <property type="protein sequence ID" value="ELR24769.1"/>
    <property type="molecule type" value="Genomic_DNA"/>
</dbReference>
<dbReference type="AlphaFoldDB" id="L8HGT3"/>